<dbReference type="InterPro" id="IPR029058">
    <property type="entry name" value="AB_hydrolase_fold"/>
</dbReference>
<keyword evidence="5" id="KW-0732">Signal</keyword>
<dbReference type="PANTHER" id="PTHR33938:SF15">
    <property type="entry name" value="FERULOYL ESTERASE B-RELATED"/>
    <property type="match status" value="1"/>
</dbReference>
<dbReference type="STRING" id="1157616.A0A1Z5SW75"/>
<keyword evidence="13" id="KW-1185">Reference proteome</keyword>
<dbReference type="OrthoDB" id="3039123at2759"/>
<dbReference type="PANTHER" id="PTHR33938">
    <property type="entry name" value="FERULOYL ESTERASE B-RELATED"/>
    <property type="match status" value="1"/>
</dbReference>
<dbReference type="VEuPathDB" id="FungiDB:BTJ68_13455"/>
<feature type="region of interest" description="Disordered" evidence="11">
    <location>
        <begin position="130"/>
        <end position="153"/>
    </location>
</feature>
<dbReference type="InParanoid" id="A0A1Z5SW75"/>
<organism evidence="12 13">
    <name type="scientific">Hortaea werneckii EXF-2000</name>
    <dbReference type="NCBI Taxonomy" id="1157616"/>
    <lineage>
        <taxon>Eukaryota</taxon>
        <taxon>Fungi</taxon>
        <taxon>Dikarya</taxon>
        <taxon>Ascomycota</taxon>
        <taxon>Pezizomycotina</taxon>
        <taxon>Dothideomycetes</taxon>
        <taxon>Dothideomycetidae</taxon>
        <taxon>Mycosphaerellales</taxon>
        <taxon>Teratosphaeriaceae</taxon>
        <taxon>Hortaea</taxon>
    </lineage>
</organism>
<dbReference type="GO" id="GO:0030600">
    <property type="term" value="F:feruloyl esterase activity"/>
    <property type="evidence" value="ECO:0007669"/>
    <property type="project" value="UniProtKB-EC"/>
</dbReference>
<keyword evidence="6 10" id="KW-0378">Hydrolase</keyword>
<name>A0A1Z5SW75_HORWE</name>
<comment type="catalytic activity">
    <reaction evidence="9">
        <text>feruloyl-polysaccharide + H2O = ferulate + polysaccharide.</text>
        <dbReference type="EC" id="3.1.1.73"/>
    </reaction>
</comment>
<feature type="region of interest" description="Disordered" evidence="11">
    <location>
        <begin position="175"/>
        <end position="207"/>
    </location>
</feature>
<evidence type="ECO:0000313" key="13">
    <source>
        <dbReference type="Proteomes" id="UP000194280"/>
    </source>
</evidence>
<evidence type="ECO:0000256" key="5">
    <source>
        <dbReference type="ARBA" id="ARBA00022729"/>
    </source>
</evidence>
<keyword evidence="7" id="KW-0106">Calcium</keyword>
<keyword evidence="3" id="KW-0119">Carbohydrate metabolism</keyword>
<evidence type="ECO:0000256" key="6">
    <source>
        <dbReference type="ARBA" id="ARBA00022801"/>
    </source>
</evidence>
<dbReference type="InterPro" id="IPR011118">
    <property type="entry name" value="Tannase/feruloyl_esterase"/>
</dbReference>
<comment type="caution">
    <text evidence="12">The sequence shown here is derived from an EMBL/GenBank/DDBJ whole genome shotgun (WGS) entry which is preliminary data.</text>
</comment>
<dbReference type="EC" id="3.1.1.-" evidence="10"/>
<dbReference type="GO" id="GO:0046872">
    <property type="term" value="F:metal ion binding"/>
    <property type="evidence" value="ECO:0007669"/>
    <property type="project" value="UniProtKB-KW"/>
</dbReference>
<protein>
    <recommendedName>
        <fullName evidence="10">Carboxylic ester hydrolase</fullName>
        <ecNumber evidence="10">3.1.1.-</ecNumber>
    </recommendedName>
</protein>
<dbReference type="GO" id="GO:0045493">
    <property type="term" value="P:xylan catabolic process"/>
    <property type="evidence" value="ECO:0007669"/>
    <property type="project" value="UniProtKB-KW"/>
</dbReference>
<evidence type="ECO:0000313" key="12">
    <source>
        <dbReference type="EMBL" id="OTA25046.1"/>
    </source>
</evidence>
<keyword evidence="3" id="KW-0858">Xylan degradation</keyword>
<keyword evidence="3" id="KW-0624">Polysaccharide degradation</keyword>
<dbReference type="Proteomes" id="UP000194280">
    <property type="component" value="Unassembled WGS sequence"/>
</dbReference>
<dbReference type="Pfam" id="PF07519">
    <property type="entry name" value="Tannase"/>
    <property type="match status" value="1"/>
</dbReference>
<evidence type="ECO:0000256" key="11">
    <source>
        <dbReference type="SAM" id="MobiDB-lite"/>
    </source>
</evidence>
<keyword evidence="2" id="KW-0719">Serine esterase</keyword>
<sequence length="967" mass="101542">MRFDSPFVSAAILGATANAAAVQREQKDWVHSPAIYRGNHGEGTASSGFLPIAQPTAPTASGSVSVAPLSPDSSALGYSKSLSYARTSAATQPSESISTSVVTSEQTKVVPYTTLVTVYPTATSAATLSAASYGPASDTEGSQEEDSQPGASTYTTTLQSTTVLTHYSTKTLNVEAASSPGSYQKAPSAPDSEDSSASLATAEQTTVQQTSTVSNFVTYSPEVDQPGSSGIAPAAYESNSASAAADSNDSSSKAPVSYASSSAAPPVAPDSSSVVLSSKVTAEPTYSGSSSSAYAYTTSIPYVTTTCSYIQAPYDTAPYDTGNATYPLNGTAASSGAYPTGSAASSKVCSTVTLTSAVSVGPTNSVNFTVTPSSSSANVELTGTAPARISASPIVSSNSTSLSPTGTMAPAPAVSVNSNVAANSTCASLCSSLEFTGDYTVTPILCEAYEAGTTVPAPSGQSEVNCDSGQGALDAGICRVTLSIQTAGNSEAYMEVWMPNDDTTSWNGRTMSTDNGGLSGCVAYDDMTYVTGLGFAAFGDNGGHNSSSFDGTAFYQSNQNVLDWAFRSRHASVVAGKDVVRQFYGQEQDYAYYIGCSTGGQQGMHSAQYFPDDFDGIIAGSAAADFNHLEDWGARFVQLTGTSSDDPRFLTEDQWIFVQSYIFAQCDEALDGVNDGILEDPTACKFDTSAIPVCNDTETDNCLTSTQIDTVNNVFSPLVDSEDKLLYPALLYGSQVDAFRLGTLDGSTQGIAHDWYAYGVYNNSDFNITGLNEEDWDYADSLDEFHGNVSSYSGDLSAFRSAGGKMIIYHGMADPMVSGNNAQRYYLKVQSQMGLSSYEDVDPFMRLFRISGMAHCGVGGISGAGAWMFGQSATADVEGVGENVIDTLVNWVENDNGPETITGTKFYYDTPDYGVEFKRPHCRYPFRTTYSGSGDWTDPSTWTCELIENYTDCYDTEPRLCNADGTF</sequence>
<evidence type="ECO:0000256" key="8">
    <source>
        <dbReference type="ARBA" id="ARBA00023157"/>
    </source>
</evidence>
<dbReference type="SUPFAM" id="SSF53474">
    <property type="entry name" value="alpha/beta-Hydrolases"/>
    <property type="match status" value="1"/>
</dbReference>
<comment type="similarity">
    <text evidence="1 10">Belongs to the tannase family.</text>
</comment>
<keyword evidence="8" id="KW-1015">Disulfide bond</keyword>
<evidence type="ECO:0000256" key="1">
    <source>
        <dbReference type="ARBA" id="ARBA00006249"/>
    </source>
</evidence>
<proteinExistence type="inferred from homology"/>
<evidence type="ECO:0000256" key="3">
    <source>
        <dbReference type="ARBA" id="ARBA00022651"/>
    </source>
</evidence>
<feature type="region of interest" description="Disordered" evidence="11">
    <location>
        <begin position="242"/>
        <end position="272"/>
    </location>
</feature>
<dbReference type="EMBL" id="MUNK01000218">
    <property type="protein sequence ID" value="OTA25046.1"/>
    <property type="molecule type" value="Genomic_DNA"/>
</dbReference>
<reference evidence="12 13" key="1">
    <citation type="submission" date="2017-01" db="EMBL/GenBank/DDBJ databases">
        <title>The recent genome duplication of the halophilic yeast Hortaea werneckii: insights from long-read sequencing.</title>
        <authorList>
            <person name="Sinha S."/>
            <person name="Flibotte S."/>
            <person name="Neira M."/>
            <person name="Lenassi M."/>
            <person name="Gostincar C."/>
            <person name="Stajich J.E."/>
            <person name="Nislow C.E."/>
        </authorList>
    </citation>
    <scope>NUCLEOTIDE SEQUENCE [LARGE SCALE GENOMIC DNA]</scope>
    <source>
        <strain evidence="12 13">EXF-2000</strain>
    </source>
</reference>
<evidence type="ECO:0000256" key="2">
    <source>
        <dbReference type="ARBA" id="ARBA00022487"/>
    </source>
</evidence>
<evidence type="ECO:0000256" key="9">
    <source>
        <dbReference type="ARBA" id="ARBA00034075"/>
    </source>
</evidence>
<gene>
    <name evidence="12" type="ORF">BTJ68_13455</name>
</gene>
<feature type="compositionally biased region" description="Low complexity" evidence="11">
    <location>
        <begin position="186"/>
        <end position="207"/>
    </location>
</feature>
<accession>A0A1Z5SW75</accession>
<dbReference type="AlphaFoldDB" id="A0A1Z5SW75"/>
<evidence type="ECO:0000256" key="7">
    <source>
        <dbReference type="ARBA" id="ARBA00022837"/>
    </source>
</evidence>
<evidence type="ECO:0000256" key="4">
    <source>
        <dbReference type="ARBA" id="ARBA00022723"/>
    </source>
</evidence>
<evidence type="ECO:0000256" key="10">
    <source>
        <dbReference type="RuleBase" id="RU361238"/>
    </source>
</evidence>
<keyword evidence="4" id="KW-0479">Metal-binding</keyword>